<evidence type="ECO:0000256" key="1">
    <source>
        <dbReference type="SAM" id="Phobius"/>
    </source>
</evidence>
<accession>A0ABV0J1U8</accession>
<protein>
    <submittedName>
        <fullName evidence="2">Uncharacterized protein</fullName>
    </submittedName>
</protein>
<keyword evidence="1" id="KW-0812">Transmembrane</keyword>
<keyword evidence="1" id="KW-1133">Transmembrane helix</keyword>
<proteinExistence type="predicted"/>
<sequence length="105" mass="11563">MAFSFNGIGTTYYGKRDVDENGSYITTKFIIIAYFPIIPIGSFIVMPHGPAEGNSAMSFQALDSVPIPLSWKQVLNVYFAAFGYSAAAAVWIYAVASFVEYLKQK</sequence>
<feature type="transmembrane region" description="Helical" evidence="1">
    <location>
        <begin position="77"/>
        <end position="99"/>
    </location>
</feature>
<keyword evidence="1" id="KW-0472">Membrane</keyword>
<evidence type="ECO:0000313" key="3">
    <source>
        <dbReference type="Proteomes" id="UP001462502"/>
    </source>
</evidence>
<evidence type="ECO:0000313" key="2">
    <source>
        <dbReference type="EMBL" id="MEO9386815.1"/>
    </source>
</evidence>
<comment type="caution">
    <text evidence="2">The sequence shown here is derived from an EMBL/GenBank/DDBJ whole genome shotgun (WGS) entry which is preliminary data.</text>
</comment>
<feature type="transmembrane region" description="Helical" evidence="1">
    <location>
        <begin position="29"/>
        <end position="49"/>
    </location>
</feature>
<keyword evidence="3" id="KW-1185">Reference proteome</keyword>
<name>A0ABV0J1U8_9NEIS</name>
<dbReference type="EMBL" id="JBDXMI010000001">
    <property type="protein sequence ID" value="MEO9386815.1"/>
    <property type="molecule type" value="Genomic_DNA"/>
</dbReference>
<organism evidence="2 3">
    <name type="scientific">Chromobacterium phragmitis</name>
    <dbReference type="NCBI Taxonomy" id="2202141"/>
    <lineage>
        <taxon>Bacteria</taxon>
        <taxon>Pseudomonadati</taxon>
        <taxon>Pseudomonadota</taxon>
        <taxon>Betaproteobacteria</taxon>
        <taxon>Neisseriales</taxon>
        <taxon>Chromobacteriaceae</taxon>
        <taxon>Chromobacterium</taxon>
    </lineage>
</organism>
<dbReference type="Proteomes" id="UP001462502">
    <property type="component" value="Unassembled WGS sequence"/>
</dbReference>
<dbReference type="RefSeq" id="WP_347935356.1">
    <property type="nucleotide sequence ID" value="NZ_CP158160.1"/>
</dbReference>
<gene>
    <name evidence="2" type="ORF">ABI908_22195</name>
</gene>
<reference evidence="2 3" key="1">
    <citation type="submission" date="2024-05" db="EMBL/GenBank/DDBJ databases">
        <authorList>
            <person name="De Oliveira J.P."/>
            <person name="Noriler S.A."/>
            <person name="De Oliveira A.G."/>
            <person name="Sipoli D.S."/>
        </authorList>
    </citation>
    <scope>NUCLEOTIDE SEQUENCE [LARGE SCALE GENOMIC DNA]</scope>
    <source>
        <strain evidence="2 3">LABIM192</strain>
    </source>
</reference>